<accession>A0A084WUL2</accession>
<keyword evidence="3" id="KW-1185">Reference proteome</keyword>
<evidence type="ECO:0000313" key="2">
    <source>
        <dbReference type="EnsemblMetazoa" id="ASIC022353-PA"/>
    </source>
</evidence>
<dbReference type="AlphaFoldDB" id="A0A084WUL2"/>
<dbReference type="EMBL" id="KE525423">
    <property type="protein sequence ID" value="KFB53906.1"/>
    <property type="molecule type" value="Genomic_DNA"/>
</dbReference>
<dbReference type="EMBL" id="ATLV01027097">
    <property type="status" value="NOT_ANNOTATED_CDS"/>
    <property type="molecule type" value="Genomic_DNA"/>
</dbReference>
<organism evidence="1">
    <name type="scientific">Anopheles sinensis</name>
    <name type="common">Mosquito</name>
    <dbReference type="NCBI Taxonomy" id="74873"/>
    <lineage>
        <taxon>Eukaryota</taxon>
        <taxon>Metazoa</taxon>
        <taxon>Ecdysozoa</taxon>
        <taxon>Arthropoda</taxon>
        <taxon>Hexapoda</taxon>
        <taxon>Insecta</taxon>
        <taxon>Pterygota</taxon>
        <taxon>Neoptera</taxon>
        <taxon>Endopterygota</taxon>
        <taxon>Diptera</taxon>
        <taxon>Nematocera</taxon>
        <taxon>Culicoidea</taxon>
        <taxon>Culicidae</taxon>
        <taxon>Anophelinae</taxon>
        <taxon>Anopheles</taxon>
    </lineage>
</organism>
<sequence>MLMLMAFERQPWEVRLPSFWGPTSSEDGASVASVGWRRLLFDVIRVDSSLELKVEEEEEEEVRPNVVKVEFSRSSAVWGVVAVAAELEDADLERIDCDDRVFVRDFARLRVPT</sequence>
<dbReference type="EnsemblMetazoa" id="ASIC022353-RA">
    <property type="protein sequence ID" value="ASIC022353-PA"/>
    <property type="gene ID" value="ASIC022353"/>
</dbReference>
<proteinExistence type="predicted"/>
<evidence type="ECO:0000313" key="1">
    <source>
        <dbReference type="EMBL" id="KFB53906.1"/>
    </source>
</evidence>
<reference evidence="1 3" key="1">
    <citation type="journal article" date="2014" name="BMC Genomics">
        <title>Genome sequence of Anopheles sinensis provides insight into genetics basis of mosquito competence for malaria parasites.</title>
        <authorList>
            <person name="Zhou D."/>
            <person name="Zhang D."/>
            <person name="Ding G."/>
            <person name="Shi L."/>
            <person name="Hou Q."/>
            <person name="Ye Y."/>
            <person name="Xu Y."/>
            <person name="Zhou H."/>
            <person name="Xiong C."/>
            <person name="Li S."/>
            <person name="Yu J."/>
            <person name="Hong S."/>
            <person name="Yu X."/>
            <person name="Zou P."/>
            <person name="Chen C."/>
            <person name="Chang X."/>
            <person name="Wang W."/>
            <person name="Lv Y."/>
            <person name="Sun Y."/>
            <person name="Ma L."/>
            <person name="Shen B."/>
            <person name="Zhu C."/>
        </authorList>
    </citation>
    <scope>NUCLEOTIDE SEQUENCE [LARGE SCALE GENOMIC DNA]</scope>
</reference>
<dbReference type="VEuPathDB" id="VectorBase:ASIC022353"/>
<protein>
    <submittedName>
        <fullName evidence="1 2">Uncharacterized protein</fullName>
    </submittedName>
</protein>
<evidence type="ECO:0000313" key="3">
    <source>
        <dbReference type="Proteomes" id="UP000030765"/>
    </source>
</evidence>
<reference evidence="2" key="2">
    <citation type="submission" date="2020-05" db="UniProtKB">
        <authorList>
            <consortium name="EnsemblMetazoa"/>
        </authorList>
    </citation>
    <scope>IDENTIFICATION</scope>
</reference>
<gene>
    <name evidence="1" type="ORF">ZHAS_00022353</name>
</gene>
<name>A0A084WUL2_ANOSI</name>
<dbReference type="Proteomes" id="UP000030765">
    <property type="component" value="Unassembled WGS sequence"/>
</dbReference>